<evidence type="ECO:0000256" key="1">
    <source>
        <dbReference type="ARBA" id="ARBA00022741"/>
    </source>
</evidence>
<dbReference type="GO" id="GO:0005524">
    <property type="term" value="F:ATP binding"/>
    <property type="evidence" value="ECO:0007669"/>
    <property type="project" value="UniProtKB-KW"/>
</dbReference>
<feature type="transmembrane region" description="Helical" evidence="7">
    <location>
        <begin position="369"/>
        <end position="388"/>
    </location>
</feature>
<evidence type="ECO:0000313" key="11">
    <source>
        <dbReference type="Proteomes" id="UP000503840"/>
    </source>
</evidence>
<dbReference type="PROSITE" id="PS50045">
    <property type="entry name" value="SIGMA54_INTERACT_4"/>
    <property type="match status" value="1"/>
</dbReference>
<evidence type="ECO:0000259" key="9">
    <source>
        <dbReference type="PROSITE" id="PS50885"/>
    </source>
</evidence>
<comment type="caution">
    <text evidence="10">The sequence shown here is derived from an EMBL/GenBank/DDBJ whole genome shotgun (WGS) entry which is preliminary data.</text>
</comment>
<dbReference type="InterPro" id="IPR003660">
    <property type="entry name" value="HAMP_dom"/>
</dbReference>
<dbReference type="GO" id="GO:0003677">
    <property type="term" value="F:DNA binding"/>
    <property type="evidence" value="ECO:0007669"/>
    <property type="project" value="UniProtKB-KW"/>
</dbReference>
<dbReference type="PROSITE" id="PS00688">
    <property type="entry name" value="SIGMA54_INTERACT_3"/>
    <property type="match status" value="1"/>
</dbReference>
<dbReference type="CDD" id="cd00009">
    <property type="entry name" value="AAA"/>
    <property type="match status" value="1"/>
</dbReference>
<dbReference type="GO" id="GO:0016020">
    <property type="term" value="C:membrane"/>
    <property type="evidence" value="ECO:0007669"/>
    <property type="project" value="InterPro"/>
</dbReference>
<dbReference type="PROSITE" id="PS00676">
    <property type="entry name" value="SIGMA54_INTERACT_2"/>
    <property type="match status" value="1"/>
</dbReference>
<dbReference type="Gene3D" id="1.10.10.10">
    <property type="entry name" value="Winged helix-like DNA-binding domain superfamily/Winged helix DNA-binding domain"/>
    <property type="match status" value="1"/>
</dbReference>
<keyword evidence="11" id="KW-1185">Reference proteome</keyword>
<dbReference type="PROSITE" id="PS50885">
    <property type="entry name" value="HAMP"/>
    <property type="match status" value="1"/>
</dbReference>
<feature type="domain" description="Sigma-54 factor interaction" evidence="8">
    <location>
        <begin position="480"/>
        <end position="709"/>
    </location>
</feature>
<protein>
    <recommendedName>
        <fullName evidence="12">Response regulator of zinc sigma-54-dependent two-component system</fullName>
    </recommendedName>
</protein>
<dbReference type="Pfam" id="PF25601">
    <property type="entry name" value="AAA_lid_14"/>
    <property type="match status" value="1"/>
</dbReference>
<keyword evidence="2" id="KW-0067">ATP-binding</keyword>
<dbReference type="InterPro" id="IPR058031">
    <property type="entry name" value="AAA_lid_NorR"/>
</dbReference>
<feature type="compositionally biased region" description="Basic and acidic residues" evidence="6">
    <location>
        <begin position="731"/>
        <end position="743"/>
    </location>
</feature>
<dbReference type="InterPro" id="IPR027417">
    <property type="entry name" value="P-loop_NTPase"/>
</dbReference>
<proteinExistence type="predicted"/>
<keyword evidence="1" id="KW-0547">Nucleotide-binding</keyword>
<dbReference type="GO" id="GO:0007165">
    <property type="term" value="P:signal transduction"/>
    <property type="evidence" value="ECO:0007669"/>
    <property type="project" value="InterPro"/>
</dbReference>
<dbReference type="EMBL" id="BLVO01000016">
    <property type="protein sequence ID" value="GFM35165.1"/>
    <property type="molecule type" value="Genomic_DNA"/>
</dbReference>
<name>A0A7J0BPV1_9BACT</name>
<feature type="compositionally biased region" description="Low complexity" evidence="6">
    <location>
        <begin position="789"/>
        <end position="800"/>
    </location>
</feature>
<dbReference type="Gene3D" id="6.10.340.10">
    <property type="match status" value="1"/>
</dbReference>
<reference evidence="10 11" key="1">
    <citation type="submission" date="2020-05" db="EMBL/GenBank/DDBJ databases">
        <title>Draft genome sequence of Desulfovibrio sp. strain HN2T.</title>
        <authorList>
            <person name="Ueno A."/>
            <person name="Tamazawa S."/>
            <person name="Tamamura S."/>
            <person name="Murakami T."/>
            <person name="Kiyama T."/>
            <person name="Inomata H."/>
            <person name="Amano Y."/>
            <person name="Miyakawa K."/>
            <person name="Tamaki H."/>
            <person name="Naganuma T."/>
            <person name="Kaneko K."/>
        </authorList>
    </citation>
    <scope>NUCLEOTIDE SEQUENCE [LARGE SCALE GENOMIC DNA]</scope>
    <source>
        <strain evidence="10 11">HN2</strain>
    </source>
</reference>
<keyword evidence="4" id="KW-0238">DNA-binding</keyword>
<keyword evidence="7" id="KW-0472">Membrane</keyword>
<dbReference type="FunFam" id="3.40.50.300:FF:000006">
    <property type="entry name" value="DNA-binding transcriptional regulator NtrC"/>
    <property type="match status" value="1"/>
</dbReference>
<evidence type="ECO:0000256" key="5">
    <source>
        <dbReference type="ARBA" id="ARBA00023163"/>
    </source>
</evidence>
<evidence type="ECO:0000313" key="10">
    <source>
        <dbReference type="EMBL" id="GFM35165.1"/>
    </source>
</evidence>
<dbReference type="SUPFAM" id="SSF52540">
    <property type="entry name" value="P-loop containing nucleoside triphosphate hydrolases"/>
    <property type="match status" value="1"/>
</dbReference>
<keyword evidence="7" id="KW-1133">Transmembrane helix</keyword>
<dbReference type="InterPro" id="IPR036388">
    <property type="entry name" value="WH-like_DNA-bd_sf"/>
</dbReference>
<dbReference type="InterPro" id="IPR025943">
    <property type="entry name" value="Sigma_54_int_dom_ATP-bd_2"/>
</dbReference>
<evidence type="ECO:0000259" key="8">
    <source>
        <dbReference type="PROSITE" id="PS50045"/>
    </source>
</evidence>
<feature type="domain" description="HAMP" evidence="9">
    <location>
        <begin position="390"/>
        <end position="443"/>
    </location>
</feature>
<dbReference type="AlphaFoldDB" id="A0A7J0BPV1"/>
<dbReference type="RefSeq" id="WP_174406790.1">
    <property type="nucleotide sequence ID" value="NZ_BLVO01000016.1"/>
</dbReference>
<keyword evidence="3" id="KW-0805">Transcription regulation</keyword>
<dbReference type="GO" id="GO:0006355">
    <property type="term" value="P:regulation of DNA-templated transcription"/>
    <property type="evidence" value="ECO:0007669"/>
    <property type="project" value="InterPro"/>
</dbReference>
<dbReference type="Gene3D" id="3.40.50.300">
    <property type="entry name" value="P-loop containing nucleotide triphosphate hydrolases"/>
    <property type="match status" value="1"/>
</dbReference>
<dbReference type="Pfam" id="PF00158">
    <property type="entry name" value="Sigma54_activat"/>
    <property type="match status" value="1"/>
</dbReference>
<dbReference type="Proteomes" id="UP000503840">
    <property type="component" value="Unassembled WGS sequence"/>
</dbReference>
<evidence type="ECO:0008006" key="12">
    <source>
        <dbReference type="Google" id="ProtNLM"/>
    </source>
</evidence>
<evidence type="ECO:0000256" key="3">
    <source>
        <dbReference type="ARBA" id="ARBA00023015"/>
    </source>
</evidence>
<dbReference type="PANTHER" id="PTHR32071">
    <property type="entry name" value="TRANSCRIPTIONAL REGULATORY PROTEIN"/>
    <property type="match status" value="1"/>
</dbReference>
<feature type="compositionally biased region" description="Basic and acidic residues" evidence="6">
    <location>
        <begin position="801"/>
        <end position="810"/>
    </location>
</feature>
<evidence type="ECO:0000256" key="7">
    <source>
        <dbReference type="SAM" id="Phobius"/>
    </source>
</evidence>
<dbReference type="SMART" id="SM00382">
    <property type="entry name" value="AAA"/>
    <property type="match status" value="1"/>
</dbReference>
<accession>A0A7J0BPV1</accession>
<gene>
    <name evidence="10" type="ORF">DSM101010T_35300</name>
</gene>
<sequence>MSIVSRRNSHSLSVPFLAGFRQASLRTRLLVILVPLIALVLAVTGIVSYLVTYDYVTIALRRNAMVHNLATAEALRNVLEESRKDVSIVAQQGLARDGMRDYLSRKAEAGGGRYLAAGMVRKDGGCTLMMSTAKGGFVDIPEAEAEDMKPSPHSILQRVRHLPDGHVWLSEVMTMRFTDPESPDMTGRLEIPAVMLAAVSDVAGERLVYFVVLDARILRNVLSLYGSEKSPIRAFVRTQEVRYSYLFNMSGWILFQSESVDTPDVPLSTYLARSSKVGTLGLPELDCAFRPEADDRFWHMLGEVRQGRQGVLEDLRPPYLTETMKEIATAYAPVSFRPAPDAAPYIWGGIAYYDVSRLTVAAGYKHIDIMFIVVIAACVLATLLIYFVSGMLTRSLRGITRAAEAMHDTGDLGPINVAAQGYEARMLEKAINSMLKRMRAQLDEIQCKDNAIRAVGMKEAVPLETFFIRPSELAERVPQIIGGGATLDALRRNILKAAQVDVDVLIVGETGTGKQLTAEAIHCNSVRAEYPFISINCGELDENLLIDTLFGHVKGAFTEARNDRPGAFREADGGTLFLDEIQLASPKVQQSLLRALAMRVIKPLGSDREVPVNVRVIAATNVDLRALFADGRFREDLYFRLNVITIATPPLRNHPENILPIAAYYLCEAGKQAGRESLALSRGAVEKLMAYRWPGNIRELKNAIIRAAVMTNHDVIQADCLLLDGREENWTTPDADRANEGGGHEASWMTSSPSSSASANSSANASSSGVASEALSGAASAETDRQSHRPSYAESSAAREPAPEVLREPEGLNPRQQLAWRILARKGTITRREYEEAVEGDIAPRTALYDLQDMVRRQVVERVGSGPGTVYRLKRPPSR</sequence>
<feature type="transmembrane region" description="Helical" evidence="7">
    <location>
        <begin position="29"/>
        <end position="51"/>
    </location>
</feature>
<feature type="compositionally biased region" description="Low complexity" evidence="6">
    <location>
        <begin position="746"/>
        <end position="781"/>
    </location>
</feature>
<dbReference type="InterPro" id="IPR025944">
    <property type="entry name" value="Sigma_54_int_dom_CS"/>
</dbReference>
<keyword evidence="5" id="KW-0804">Transcription</keyword>
<evidence type="ECO:0000256" key="4">
    <source>
        <dbReference type="ARBA" id="ARBA00023125"/>
    </source>
</evidence>
<dbReference type="Gene3D" id="1.10.8.60">
    <property type="match status" value="1"/>
</dbReference>
<evidence type="ECO:0000256" key="6">
    <source>
        <dbReference type="SAM" id="MobiDB-lite"/>
    </source>
</evidence>
<keyword evidence="7" id="KW-0812">Transmembrane</keyword>
<dbReference type="InterPro" id="IPR003593">
    <property type="entry name" value="AAA+_ATPase"/>
</dbReference>
<evidence type="ECO:0000256" key="2">
    <source>
        <dbReference type="ARBA" id="ARBA00022840"/>
    </source>
</evidence>
<organism evidence="10 11">
    <name type="scientific">Desulfovibrio subterraneus</name>
    <dbReference type="NCBI Taxonomy" id="2718620"/>
    <lineage>
        <taxon>Bacteria</taxon>
        <taxon>Pseudomonadati</taxon>
        <taxon>Thermodesulfobacteriota</taxon>
        <taxon>Desulfovibrionia</taxon>
        <taxon>Desulfovibrionales</taxon>
        <taxon>Desulfovibrionaceae</taxon>
        <taxon>Desulfovibrio</taxon>
    </lineage>
</organism>
<feature type="region of interest" description="Disordered" evidence="6">
    <location>
        <begin position="731"/>
        <end position="811"/>
    </location>
</feature>
<dbReference type="InterPro" id="IPR002078">
    <property type="entry name" value="Sigma_54_int"/>
</dbReference>